<dbReference type="GO" id="GO:0005886">
    <property type="term" value="C:plasma membrane"/>
    <property type="evidence" value="ECO:0007669"/>
    <property type="project" value="UniProtKB-SubCell"/>
</dbReference>
<comment type="pathway">
    <text evidence="1">Glycan biosynthesis; glycogen metabolism.</text>
</comment>
<dbReference type="PANTHER" id="PTHR10749">
    <property type="entry name" value="PHOSPHORYLASE B KINASE REGULATORY SUBUNIT"/>
    <property type="match status" value="1"/>
</dbReference>
<dbReference type="Proteomes" id="UP000663881">
    <property type="component" value="Unassembled WGS sequence"/>
</dbReference>
<reference evidence="2" key="1">
    <citation type="submission" date="2021-02" db="EMBL/GenBank/DDBJ databases">
        <authorList>
            <person name="Nowell W R."/>
        </authorList>
    </citation>
    <scope>NUCLEOTIDE SEQUENCE</scope>
</reference>
<dbReference type="GO" id="GO:0005977">
    <property type="term" value="P:glycogen metabolic process"/>
    <property type="evidence" value="ECO:0007669"/>
    <property type="project" value="UniProtKB-KW"/>
</dbReference>
<dbReference type="GO" id="GO:0005964">
    <property type="term" value="C:phosphorylase kinase complex"/>
    <property type="evidence" value="ECO:0007669"/>
    <property type="project" value="TreeGrafter"/>
</dbReference>
<dbReference type="AlphaFoldDB" id="A0A820KSG2"/>
<keyword evidence="1" id="KW-0636">Prenylation</keyword>
<protein>
    <recommendedName>
        <fullName evidence="1">Phosphorylase b kinase regulatory subunit</fullName>
    </recommendedName>
</protein>
<evidence type="ECO:0000313" key="3">
    <source>
        <dbReference type="Proteomes" id="UP000663881"/>
    </source>
</evidence>
<name>A0A820KSG2_9BILA</name>
<sequence>KFDKNECQWPMFYAVMIIDGIFKNNQAQVDEYMAALNPLLRHTTE</sequence>
<comment type="subcellular location">
    <subcellularLocation>
        <location evidence="1">Cell membrane</location>
        <topology evidence="1">Lipid-anchor</topology>
        <orientation evidence="1">Cytoplasmic side</orientation>
    </subcellularLocation>
</comment>
<keyword evidence="1" id="KW-0472">Membrane</keyword>
<accession>A0A820KSG2</accession>
<keyword evidence="1" id="KW-0112">Calmodulin-binding</keyword>
<keyword evidence="1" id="KW-0321">Glycogen metabolism</keyword>
<feature type="non-terminal residue" evidence="2">
    <location>
        <position position="45"/>
    </location>
</feature>
<dbReference type="InterPro" id="IPR008734">
    <property type="entry name" value="PHK_A/B_su"/>
</dbReference>
<keyword evidence="1" id="KW-0449">Lipoprotein</keyword>
<dbReference type="EMBL" id="CAJOAY010021145">
    <property type="protein sequence ID" value="CAF4345953.1"/>
    <property type="molecule type" value="Genomic_DNA"/>
</dbReference>
<feature type="non-terminal residue" evidence="2">
    <location>
        <position position="1"/>
    </location>
</feature>
<comment type="similarity">
    <text evidence="1">Belongs to the phosphorylase b kinase regulatory chain family.</text>
</comment>
<comment type="function">
    <text evidence="1">Phosphorylase b kinase catalyzes the phosphorylation of serine in certain substrates, including troponin I.</text>
</comment>
<evidence type="ECO:0000256" key="1">
    <source>
        <dbReference type="RuleBase" id="RU364123"/>
    </source>
</evidence>
<organism evidence="2 3">
    <name type="scientific">Adineta steineri</name>
    <dbReference type="NCBI Taxonomy" id="433720"/>
    <lineage>
        <taxon>Eukaryota</taxon>
        <taxon>Metazoa</taxon>
        <taxon>Spiralia</taxon>
        <taxon>Gnathifera</taxon>
        <taxon>Rotifera</taxon>
        <taxon>Eurotatoria</taxon>
        <taxon>Bdelloidea</taxon>
        <taxon>Adinetida</taxon>
        <taxon>Adinetidae</taxon>
        <taxon>Adineta</taxon>
    </lineage>
</organism>
<dbReference type="GO" id="GO:0005516">
    <property type="term" value="F:calmodulin binding"/>
    <property type="evidence" value="ECO:0007669"/>
    <property type="project" value="UniProtKB-KW"/>
</dbReference>
<dbReference type="PANTHER" id="PTHR10749:SF8">
    <property type="entry name" value="PHOSPHORYLASE B KINASE REGULATORY SUBUNIT BETA"/>
    <property type="match status" value="1"/>
</dbReference>
<proteinExistence type="inferred from homology"/>
<keyword evidence="1" id="KW-0119">Carbohydrate metabolism</keyword>
<gene>
    <name evidence="2" type="ORF">OKA104_LOCUS48541</name>
</gene>
<evidence type="ECO:0000313" key="2">
    <source>
        <dbReference type="EMBL" id="CAF4345953.1"/>
    </source>
</evidence>
<comment type="caution">
    <text evidence="2">The sequence shown here is derived from an EMBL/GenBank/DDBJ whole genome shotgun (WGS) entry which is preliminary data.</text>
</comment>
<keyword evidence="1" id="KW-1003">Cell membrane</keyword>